<proteinExistence type="inferred from homology"/>
<dbReference type="InterPro" id="IPR017867">
    <property type="entry name" value="Tyr_phospatase_low_mol_wt"/>
</dbReference>
<dbReference type="SUPFAM" id="SSF52788">
    <property type="entry name" value="Phosphotyrosine protein phosphatases I"/>
    <property type="match status" value="1"/>
</dbReference>
<feature type="active site" evidence="4">
    <location>
        <position position="14"/>
    </location>
</feature>
<dbReference type="OrthoDB" id="9784339at2"/>
<evidence type="ECO:0000259" key="5">
    <source>
        <dbReference type="SMART" id="SM00226"/>
    </source>
</evidence>
<comment type="similarity">
    <text evidence="1">Belongs to the low molecular weight phosphotyrosine protein phosphatase family.</text>
</comment>
<dbReference type="SMART" id="SM00226">
    <property type="entry name" value="LMWPc"/>
    <property type="match status" value="1"/>
</dbReference>
<evidence type="ECO:0000313" key="6">
    <source>
        <dbReference type="EMBL" id="KYD19877.1"/>
    </source>
</evidence>
<dbReference type="PANTHER" id="PTHR11717">
    <property type="entry name" value="LOW MOLECULAR WEIGHT PROTEIN TYROSINE PHOSPHATASE"/>
    <property type="match status" value="1"/>
</dbReference>
<evidence type="ECO:0000313" key="7">
    <source>
        <dbReference type="Proteomes" id="UP000075683"/>
    </source>
</evidence>
<dbReference type="PANTHER" id="PTHR11717:SF31">
    <property type="entry name" value="LOW MOLECULAR WEIGHT PROTEIN-TYROSINE-PHOSPHATASE ETP-RELATED"/>
    <property type="match status" value="1"/>
</dbReference>
<dbReference type="InterPro" id="IPR050438">
    <property type="entry name" value="LMW_PTPase"/>
</dbReference>
<organism evidence="6 7">
    <name type="scientific">Caldibacillus debilis</name>
    <dbReference type="NCBI Taxonomy" id="301148"/>
    <lineage>
        <taxon>Bacteria</taxon>
        <taxon>Bacillati</taxon>
        <taxon>Bacillota</taxon>
        <taxon>Bacilli</taxon>
        <taxon>Bacillales</taxon>
        <taxon>Bacillaceae</taxon>
        <taxon>Caldibacillus</taxon>
    </lineage>
</organism>
<dbReference type="GO" id="GO:0004725">
    <property type="term" value="F:protein tyrosine phosphatase activity"/>
    <property type="evidence" value="ECO:0007669"/>
    <property type="project" value="UniProtKB-EC"/>
</dbReference>
<name>A0A150M5I5_9BACI</name>
<dbReference type="Gene3D" id="3.40.50.2300">
    <property type="match status" value="1"/>
</dbReference>
<dbReference type="EMBL" id="LQYT01000037">
    <property type="protein sequence ID" value="KYD19877.1"/>
    <property type="molecule type" value="Genomic_DNA"/>
</dbReference>
<keyword evidence="3" id="KW-0904">Protein phosphatase</keyword>
<dbReference type="Pfam" id="PF01451">
    <property type="entry name" value="LMWPc"/>
    <property type="match status" value="1"/>
</dbReference>
<sequence length="149" mass="16745">MAKVLFVCTGNTCRSPMAEAILNHMGVEGIEARSAGIFAVPGMEISENAREVLKENDMEFAHVSKPLTEREIEWADLILAMTKAHKAELVRKYPHAKEKIYTIKEYATGEEGDVPDPYGGPLETYRETFSVLKEFIRLSLKKMLPADDK</sequence>
<dbReference type="InterPro" id="IPR023485">
    <property type="entry name" value="Ptyr_pPase"/>
</dbReference>
<feature type="active site" description="Proton donor" evidence="4">
    <location>
        <position position="116"/>
    </location>
</feature>
<feature type="active site" description="Nucleophile" evidence="4">
    <location>
        <position position="8"/>
    </location>
</feature>
<comment type="caution">
    <text evidence="6">The sequence shown here is derived from an EMBL/GenBank/DDBJ whole genome shotgun (WGS) entry which is preliminary data.</text>
</comment>
<dbReference type="AlphaFoldDB" id="A0A150M5I5"/>
<dbReference type="STRING" id="301148.B4135_0776"/>
<dbReference type="EC" id="3.1.3.48" evidence="6"/>
<gene>
    <name evidence="6" type="ORF">B4135_0776</name>
</gene>
<evidence type="ECO:0000256" key="1">
    <source>
        <dbReference type="ARBA" id="ARBA00011063"/>
    </source>
</evidence>
<evidence type="ECO:0000256" key="3">
    <source>
        <dbReference type="ARBA" id="ARBA00022912"/>
    </source>
</evidence>
<protein>
    <submittedName>
        <fullName evidence="6">Low molecular weight protein tyrosine phosphatase</fullName>
        <ecNumber evidence="6">3.1.3.48</ecNumber>
    </submittedName>
</protein>
<reference evidence="6 7" key="1">
    <citation type="submission" date="2016-01" db="EMBL/GenBank/DDBJ databases">
        <title>Draft Genome Sequences of Seven Thermophilic Sporeformers Isolated from Foods.</title>
        <authorList>
            <person name="Berendsen E.M."/>
            <person name="Wells-Bennik M.H."/>
            <person name="Krawcyk A.O."/>
            <person name="De Jong A."/>
            <person name="Holsappel S."/>
            <person name="Eijlander R.T."/>
            <person name="Kuipers O.P."/>
        </authorList>
    </citation>
    <scope>NUCLEOTIDE SEQUENCE [LARGE SCALE GENOMIC DNA]</scope>
    <source>
        <strain evidence="6 7">B4135</strain>
    </source>
</reference>
<dbReference type="PRINTS" id="PR00719">
    <property type="entry name" value="LMWPTPASE"/>
</dbReference>
<dbReference type="Proteomes" id="UP000075683">
    <property type="component" value="Unassembled WGS sequence"/>
</dbReference>
<evidence type="ECO:0000256" key="2">
    <source>
        <dbReference type="ARBA" id="ARBA00022801"/>
    </source>
</evidence>
<dbReference type="RefSeq" id="WP_061568690.1">
    <property type="nucleotide sequence ID" value="NZ_LQYT01000037.1"/>
</dbReference>
<keyword evidence="2 6" id="KW-0378">Hydrolase</keyword>
<dbReference type="InterPro" id="IPR036196">
    <property type="entry name" value="Ptyr_pPase_sf"/>
</dbReference>
<dbReference type="CDD" id="cd16344">
    <property type="entry name" value="LMWPAP"/>
    <property type="match status" value="1"/>
</dbReference>
<evidence type="ECO:0000256" key="4">
    <source>
        <dbReference type="PIRSR" id="PIRSR617867-1"/>
    </source>
</evidence>
<accession>A0A150M5I5</accession>
<feature type="domain" description="Phosphotyrosine protein phosphatase I" evidence="5">
    <location>
        <begin position="2"/>
        <end position="142"/>
    </location>
</feature>
<dbReference type="PATRIC" id="fig|301148.3.peg.3152"/>